<keyword evidence="3" id="KW-1003">Cell membrane</keyword>
<dbReference type="Pfam" id="PF00528">
    <property type="entry name" value="BPD_transp_1"/>
    <property type="match status" value="1"/>
</dbReference>
<dbReference type="InterPro" id="IPR035906">
    <property type="entry name" value="MetI-like_sf"/>
</dbReference>
<dbReference type="GO" id="GO:0022857">
    <property type="term" value="F:transmembrane transporter activity"/>
    <property type="evidence" value="ECO:0007669"/>
    <property type="project" value="InterPro"/>
</dbReference>
<dbReference type="OrthoDB" id="9787841at2"/>
<gene>
    <name evidence="10" type="ordered locus">Tlet_0863</name>
</gene>
<dbReference type="CDD" id="cd06261">
    <property type="entry name" value="TM_PBP2"/>
    <property type="match status" value="1"/>
</dbReference>
<feature type="transmembrane region" description="Helical" evidence="8">
    <location>
        <begin position="152"/>
        <end position="172"/>
    </location>
</feature>
<keyword evidence="6 8" id="KW-1133">Transmembrane helix</keyword>
<feature type="domain" description="ABC transmembrane type-1" evidence="9">
    <location>
        <begin position="18"/>
        <end position="206"/>
    </location>
</feature>
<evidence type="ECO:0000259" key="9">
    <source>
        <dbReference type="PROSITE" id="PS50928"/>
    </source>
</evidence>
<evidence type="ECO:0000256" key="3">
    <source>
        <dbReference type="ARBA" id="ARBA00022475"/>
    </source>
</evidence>
<dbReference type="SUPFAM" id="SSF161098">
    <property type="entry name" value="MetI-like"/>
    <property type="match status" value="1"/>
</dbReference>
<evidence type="ECO:0000256" key="8">
    <source>
        <dbReference type="RuleBase" id="RU363032"/>
    </source>
</evidence>
<name>A8F5J5_PSELT</name>
<feature type="transmembrane region" description="Helical" evidence="8">
    <location>
        <begin position="184"/>
        <end position="206"/>
    </location>
</feature>
<evidence type="ECO:0000256" key="7">
    <source>
        <dbReference type="ARBA" id="ARBA00023136"/>
    </source>
</evidence>
<dbReference type="NCBIfam" id="TIGR01726">
    <property type="entry name" value="HEQRo_perm_3TM"/>
    <property type="match status" value="1"/>
</dbReference>
<evidence type="ECO:0000256" key="2">
    <source>
        <dbReference type="ARBA" id="ARBA00022448"/>
    </source>
</evidence>
<organism evidence="10 11">
    <name type="scientific">Pseudothermotoga lettingae (strain ATCC BAA-301 / DSM 14385 / NBRC 107922 / TMO)</name>
    <name type="common">Thermotoga lettingae</name>
    <dbReference type="NCBI Taxonomy" id="416591"/>
    <lineage>
        <taxon>Bacteria</taxon>
        <taxon>Thermotogati</taxon>
        <taxon>Thermotogota</taxon>
        <taxon>Thermotogae</taxon>
        <taxon>Thermotogales</taxon>
        <taxon>Thermotogaceae</taxon>
        <taxon>Pseudothermotoga</taxon>
    </lineage>
</organism>
<dbReference type="STRING" id="416591.Tlet_0863"/>
<comment type="similarity">
    <text evidence="8">Belongs to the binding-protein-dependent transport system permease family.</text>
</comment>
<dbReference type="InterPro" id="IPR043429">
    <property type="entry name" value="ArtM/GltK/GlnP/TcyL/YhdX-like"/>
</dbReference>
<dbReference type="InterPro" id="IPR000515">
    <property type="entry name" value="MetI-like"/>
</dbReference>
<feature type="transmembrane region" description="Helical" evidence="8">
    <location>
        <begin position="20"/>
        <end position="42"/>
    </location>
</feature>
<keyword evidence="2 8" id="KW-0813">Transport</keyword>
<evidence type="ECO:0000313" key="10">
    <source>
        <dbReference type="EMBL" id="ABV33429.1"/>
    </source>
</evidence>
<dbReference type="Gene3D" id="1.10.3720.10">
    <property type="entry name" value="MetI-like"/>
    <property type="match status" value="1"/>
</dbReference>
<dbReference type="PANTHER" id="PTHR30614">
    <property type="entry name" value="MEMBRANE COMPONENT OF AMINO ACID ABC TRANSPORTER"/>
    <property type="match status" value="1"/>
</dbReference>
<feature type="transmembrane region" description="Helical" evidence="8">
    <location>
        <begin position="49"/>
        <end position="74"/>
    </location>
</feature>
<keyword evidence="11" id="KW-1185">Reference proteome</keyword>
<protein>
    <submittedName>
        <fullName evidence="10">Polar amino acid ABC transporter, inner membrane subunit</fullName>
    </submittedName>
</protein>
<dbReference type="KEGG" id="tle:Tlet_0863"/>
<comment type="subcellular location">
    <subcellularLocation>
        <location evidence="1 8">Cell membrane</location>
        <topology evidence="1 8">Multi-pass membrane protein</topology>
    </subcellularLocation>
</comment>
<dbReference type="PROSITE" id="PS50928">
    <property type="entry name" value="ABC_TM1"/>
    <property type="match status" value="1"/>
</dbReference>
<dbReference type="FunFam" id="1.10.3720.10:FF:000006">
    <property type="entry name" value="Glutamate/aspartate ABC transporter, permease protein GltK"/>
    <property type="match status" value="1"/>
</dbReference>
<dbReference type="eggNOG" id="COG0765">
    <property type="taxonomic scope" value="Bacteria"/>
</dbReference>
<dbReference type="Proteomes" id="UP000002016">
    <property type="component" value="Chromosome"/>
</dbReference>
<reference evidence="10 11" key="2">
    <citation type="journal article" date="2009" name="Proc. Natl. Acad. Sci. U.S.A.">
        <title>On the chimeric nature, thermophilic origin, and phylogenetic placement of the Thermotogales.</title>
        <authorList>
            <person name="Zhaxybayeva O."/>
            <person name="Swithers K.S."/>
            <person name="Lapierre P."/>
            <person name="Fournier G.P."/>
            <person name="Bickhart D.M."/>
            <person name="DeBoy R.T."/>
            <person name="Nelson K.E."/>
            <person name="Nesbo C.L."/>
            <person name="Doolittle W.F."/>
            <person name="Gogarten J.P."/>
            <person name="Noll K.M."/>
        </authorList>
    </citation>
    <scope>NUCLEOTIDE SEQUENCE [LARGE SCALE GENOMIC DNA]</scope>
    <source>
        <strain evidence="11">ATCC BAA-301 / DSM 14385 / NBRC 107922 / TMO</strain>
    </source>
</reference>
<keyword evidence="5" id="KW-0029">Amino-acid transport</keyword>
<dbReference type="InterPro" id="IPR010065">
    <property type="entry name" value="AA_ABC_transptr_permease_3TM"/>
</dbReference>
<evidence type="ECO:0000256" key="4">
    <source>
        <dbReference type="ARBA" id="ARBA00022692"/>
    </source>
</evidence>
<dbReference type="GO" id="GO:0043190">
    <property type="term" value="C:ATP-binding cassette (ABC) transporter complex"/>
    <property type="evidence" value="ECO:0007669"/>
    <property type="project" value="InterPro"/>
</dbReference>
<dbReference type="PANTHER" id="PTHR30614:SF0">
    <property type="entry name" value="L-CYSTINE TRANSPORT SYSTEM PERMEASE PROTEIN TCYL"/>
    <property type="match status" value="1"/>
</dbReference>
<sequence>MSFWEIAIFSLPKLLNGLVTTLYMTLFAAITGFIMGIILCVGRIYGRKIIRFICAGFIELIRGTPMLVQLFILYYGLPVYGIRLTPLMAALIGFCINSSAYQAEYIRGAIQSIGSGQMVAALSIGMTKWQAVRLIILPQALRRVIPAWTNEFIYLLKYTSMAYIIGAPEMMAQAKFIASRNFEFFKVYLLTAFIYIALVWLATVLFSKLEKRLQIPGTVVGER</sequence>
<dbReference type="AlphaFoldDB" id="A8F5J5"/>
<dbReference type="GO" id="GO:0006865">
    <property type="term" value="P:amino acid transport"/>
    <property type="evidence" value="ECO:0007669"/>
    <property type="project" value="UniProtKB-KW"/>
</dbReference>
<proteinExistence type="inferred from homology"/>
<keyword evidence="7 8" id="KW-0472">Membrane</keyword>
<accession>A8F5J5</accession>
<feature type="transmembrane region" description="Helical" evidence="8">
    <location>
        <begin position="80"/>
        <end position="101"/>
    </location>
</feature>
<dbReference type="RefSeq" id="WP_012002910.1">
    <property type="nucleotide sequence ID" value="NC_009828.1"/>
</dbReference>
<evidence type="ECO:0000256" key="5">
    <source>
        <dbReference type="ARBA" id="ARBA00022970"/>
    </source>
</evidence>
<evidence type="ECO:0000256" key="1">
    <source>
        <dbReference type="ARBA" id="ARBA00004651"/>
    </source>
</evidence>
<evidence type="ECO:0000313" key="11">
    <source>
        <dbReference type="Proteomes" id="UP000002016"/>
    </source>
</evidence>
<reference evidence="10 11" key="1">
    <citation type="submission" date="2007-08" db="EMBL/GenBank/DDBJ databases">
        <title>Complete sequence of Thermotoga lettingae TMO.</title>
        <authorList>
            <consortium name="US DOE Joint Genome Institute"/>
            <person name="Copeland A."/>
            <person name="Lucas S."/>
            <person name="Lapidus A."/>
            <person name="Barry K."/>
            <person name="Glavina del Rio T."/>
            <person name="Dalin E."/>
            <person name="Tice H."/>
            <person name="Pitluck S."/>
            <person name="Foster B."/>
            <person name="Bruce D."/>
            <person name="Schmutz J."/>
            <person name="Larimer F."/>
            <person name="Land M."/>
            <person name="Hauser L."/>
            <person name="Kyrpides N."/>
            <person name="Mikhailova N."/>
            <person name="Nelson K."/>
            <person name="Gogarten J.P."/>
            <person name="Noll K."/>
            <person name="Richardson P."/>
        </authorList>
    </citation>
    <scope>NUCLEOTIDE SEQUENCE [LARGE SCALE GENOMIC DNA]</scope>
    <source>
        <strain evidence="11">ATCC BAA-301 / DSM 14385 / NBRC 107922 / TMO</strain>
    </source>
</reference>
<dbReference type="EMBL" id="CP000812">
    <property type="protein sequence ID" value="ABV33429.1"/>
    <property type="molecule type" value="Genomic_DNA"/>
</dbReference>
<dbReference type="HOGENOM" id="CLU_019602_1_1_0"/>
<keyword evidence="4 8" id="KW-0812">Transmembrane</keyword>
<evidence type="ECO:0000256" key="6">
    <source>
        <dbReference type="ARBA" id="ARBA00022989"/>
    </source>
</evidence>